<accession>A0A6I7EEJ0</accession>
<sequence length="53" mass="5642">MIDFVLQALRSNPEIAVFMAIALGMLLGRLRLGSFHLGQHRHGGDGIAAVGGR</sequence>
<evidence type="ECO:0000313" key="3">
    <source>
        <dbReference type="Proteomes" id="UP000464480"/>
    </source>
</evidence>
<name>A0A6I7EEJ0_PSEPU</name>
<keyword evidence="1" id="KW-0472">Membrane</keyword>
<feature type="transmembrane region" description="Helical" evidence="1">
    <location>
        <begin position="15"/>
        <end position="32"/>
    </location>
</feature>
<reference evidence="2 3" key="1">
    <citation type="submission" date="2020-02" db="EMBL/GenBank/DDBJ databases">
        <title>Pseudomonas Putida W5 Complete Genome Assembly.</title>
        <authorList>
            <person name="Yuan Z.-C."/>
            <person name="Shaw G.A."/>
            <person name="Cusano A.D."/>
            <person name="Caddey B.J."/>
            <person name="Weselowski B.J."/>
        </authorList>
    </citation>
    <scope>NUCLEOTIDE SEQUENCE [LARGE SCALE GENOMIC DNA]</scope>
    <source>
        <strain evidence="2 3">W5</strain>
    </source>
</reference>
<dbReference type="AlphaFoldDB" id="A0A6I7EEJ0"/>
<keyword evidence="1" id="KW-0812">Transmembrane</keyword>
<dbReference type="EMBL" id="CP026115">
    <property type="protein sequence ID" value="QHW08371.1"/>
    <property type="molecule type" value="Genomic_DNA"/>
</dbReference>
<organism evidence="2 3">
    <name type="scientific">Pseudomonas putida</name>
    <name type="common">Arthrobacter siderocapsulatus</name>
    <dbReference type="NCBI Taxonomy" id="303"/>
    <lineage>
        <taxon>Bacteria</taxon>
        <taxon>Pseudomonadati</taxon>
        <taxon>Pseudomonadota</taxon>
        <taxon>Gammaproteobacteria</taxon>
        <taxon>Pseudomonadales</taxon>
        <taxon>Pseudomonadaceae</taxon>
        <taxon>Pseudomonas</taxon>
    </lineage>
</organism>
<keyword evidence="1" id="KW-1133">Transmembrane helix</keyword>
<dbReference type="Proteomes" id="UP000464480">
    <property type="component" value="Chromosome"/>
</dbReference>
<evidence type="ECO:0000256" key="1">
    <source>
        <dbReference type="SAM" id="Phobius"/>
    </source>
</evidence>
<protein>
    <submittedName>
        <fullName evidence="2">Uncharacterized protein</fullName>
    </submittedName>
</protein>
<dbReference type="RefSeq" id="WP_159410606.1">
    <property type="nucleotide sequence ID" value="NZ_CP026115.2"/>
</dbReference>
<evidence type="ECO:0000313" key="2">
    <source>
        <dbReference type="EMBL" id="QHW08371.1"/>
    </source>
</evidence>
<proteinExistence type="predicted"/>
<gene>
    <name evidence="2" type="ORF">C2H86_28605</name>
</gene>